<name>A0AA41Z2I8_9HYPH</name>
<accession>A0AA41Z2I8</accession>
<proteinExistence type="predicted"/>
<keyword evidence="2" id="KW-1185">Reference proteome</keyword>
<protein>
    <submittedName>
        <fullName evidence="1">Uncharacterized protein</fullName>
    </submittedName>
</protein>
<gene>
    <name evidence="1" type="ORF">M8523_08685</name>
</gene>
<comment type="caution">
    <text evidence="1">The sequence shown here is derived from an EMBL/GenBank/DDBJ whole genome shotgun (WGS) entry which is preliminary data.</text>
</comment>
<evidence type="ECO:0000313" key="1">
    <source>
        <dbReference type="EMBL" id="MCW6508097.1"/>
    </source>
</evidence>
<dbReference type="AlphaFoldDB" id="A0AA41Z2I8"/>
<dbReference type="EMBL" id="JAMOIM010000004">
    <property type="protein sequence ID" value="MCW6508097.1"/>
    <property type="molecule type" value="Genomic_DNA"/>
</dbReference>
<reference evidence="1" key="1">
    <citation type="submission" date="2022-05" db="EMBL/GenBank/DDBJ databases">
        <authorList>
            <person name="Pankratov T."/>
        </authorList>
    </citation>
    <scope>NUCLEOTIDE SEQUENCE</scope>
    <source>
        <strain evidence="1">BP6-180914</strain>
    </source>
</reference>
<dbReference type="RefSeq" id="WP_282584443.1">
    <property type="nucleotide sequence ID" value="NZ_JAMOIM010000004.1"/>
</dbReference>
<dbReference type="Proteomes" id="UP001165667">
    <property type="component" value="Unassembled WGS sequence"/>
</dbReference>
<organism evidence="1 2">
    <name type="scientific">Lichenifustis flavocetrariae</name>
    <dbReference type="NCBI Taxonomy" id="2949735"/>
    <lineage>
        <taxon>Bacteria</taxon>
        <taxon>Pseudomonadati</taxon>
        <taxon>Pseudomonadota</taxon>
        <taxon>Alphaproteobacteria</taxon>
        <taxon>Hyphomicrobiales</taxon>
        <taxon>Lichenihabitantaceae</taxon>
        <taxon>Lichenifustis</taxon>
    </lineage>
</organism>
<evidence type="ECO:0000313" key="2">
    <source>
        <dbReference type="Proteomes" id="UP001165667"/>
    </source>
</evidence>
<sequence length="148" mass="16494">MPSSPSFPSYNTFCRPAGLAADPLGDLRRDMMVWAEPVIADCIGEAYGDYELGAAFRSLISTHHRRLWRALILENRPLIEQVRDELTRDLLRVGIQADVVEDIDNSIMEELMDIVFKRFRSSREAAKGFSLVLLSAASNIGASRPLAA</sequence>